<protein>
    <recommendedName>
        <fullName evidence="4">phosphoenolpyruvate mutase</fullName>
        <ecNumber evidence="4">5.4.2.9</ecNumber>
    </recommendedName>
</protein>
<evidence type="ECO:0000256" key="2">
    <source>
        <dbReference type="ARBA" id="ARBA00022695"/>
    </source>
</evidence>
<accession>A0ABY5HTM1</accession>
<keyword evidence="7" id="KW-1185">Reference proteome</keyword>
<sequence length="433" mass="48494">MKKKVYLGLTGDIIHPGIINIINEGEKYGHLIIGLLTDTAIVSHKRLPYLSYEQRKQVVENIKGVSEVIPQEDWSYIPNLKKLKPDFIIHGDDWKSGSLSKIRDEVIEVMKEWGGEVIEVPYTKGINSSALASNMHTIGTTPEIRMKTLRRLIEAKPIVRIMEAHSGLSGLIIENLEVQKDDGVHRYDGMWSSSLTDSTSKGKPDIEAVDLTTRLQSLTDILECTTKPIIYDGDTGGKTEHFVFTVRTLERNGVSAIIIEDKVGLKKNSLFGTEAKQELASVEDFCHKISEGKKAQVTKDFMIIARLESLIAGHSVDEALERAFAYVKAGADGVMIHSKEKHGNDIKEFCERFRKEYEKVPIVLVPTTYNQFTEKELAGWGANIIIYANHMLRASYPAMLKAAQTILEAERSLEVNDMCLSIKQILELIPGTK</sequence>
<name>A0ABY5HTM1_9SPIR</name>
<dbReference type="PANTHER" id="PTHR43793:SF1">
    <property type="entry name" value="FAD SYNTHASE"/>
    <property type="match status" value="1"/>
</dbReference>
<evidence type="ECO:0000313" key="6">
    <source>
        <dbReference type="EMBL" id="UTY28282.1"/>
    </source>
</evidence>
<dbReference type="RefSeq" id="WP_255806163.1">
    <property type="nucleotide sequence ID" value="NZ_CP038802.1"/>
</dbReference>
<dbReference type="CDD" id="cd00377">
    <property type="entry name" value="ICL_PEPM"/>
    <property type="match status" value="1"/>
</dbReference>
<dbReference type="Gene3D" id="3.20.20.60">
    <property type="entry name" value="Phosphoenolpyruvate-binding domains"/>
    <property type="match status" value="1"/>
</dbReference>
<keyword evidence="1" id="KW-0808">Transferase</keyword>
<organism evidence="6 7">
    <name type="scientific">Treponema putidum</name>
    <dbReference type="NCBI Taxonomy" id="221027"/>
    <lineage>
        <taxon>Bacteria</taxon>
        <taxon>Pseudomonadati</taxon>
        <taxon>Spirochaetota</taxon>
        <taxon>Spirochaetia</taxon>
        <taxon>Spirochaetales</taxon>
        <taxon>Treponemataceae</taxon>
        <taxon>Treponema</taxon>
    </lineage>
</organism>
<dbReference type="Proteomes" id="UP001059401">
    <property type="component" value="Chromosome"/>
</dbReference>
<evidence type="ECO:0000256" key="3">
    <source>
        <dbReference type="ARBA" id="ARBA00023235"/>
    </source>
</evidence>
<dbReference type="Pfam" id="PF13714">
    <property type="entry name" value="PEP_mutase"/>
    <property type="match status" value="1"/>
</dbReference>
<feature type="domain" description="Cytidyltransferase-like" evidence="5">
    <location>
        <begin position="12"/>
        <end position="108"/>
    </location>
</feature>
<dbReference type="InterPro" id="IPR012698">
    <property type="entry name" value="PEnolPyrv_PMutase_core"/>
</dbReference>
<dbReference type="Pfam" id="PF01467">
    <property type="entry name" value="CTP_transf_like"/>
    <property type="match status" value="1"/>
</dbReference>
<evidence type="ECO:0000256" key="1">
    <source>
        <dbReference type="ARBA" id="ARBA00022679"/>
    </source>
</evidence>
<dbReference type="InterPro" id="IPR014729">
    <property type="entry name" value="Rossmann-like_a/b/a_fold"/>
</dbReference>
<keyword evidence="2" id="KW-0548">Nucleotidyltransferase</keyword>
<dbReference type="SUPFAM" id="SSF52374">
    <property type="entry name" value="Nucleotidylyl transferase"/>
    <property type="match status" value="1"/>
</dbReference>
<dbReference type="PANTHER" id="PTHR43793">
    <property type="entry name" value="FAD SYNTHASE"/>
    <property type="match status" value="1"/>
</dbReference>
<dbReference type="InterPro" id="IPR040442">
    <property type="entry name" value="Pyrv_kinase-like_dom_sf"/>
</dbReference>
<dbReference type="SUPFAM" id="SSF51621">
    <property type="entry name" value="Phosphoenolpyruvate/pyruvate domain"/>
    <property type="match status" value="1"/>
</dbReference>
<dbReference type="GO" id="GO:0050188">
    <property type="term" value="F:phosphoenolpyruvate mutase activity"/>
    <property type="evidence" value="ECO:0007669"/>
    <property type="project" value="UniProtKB-EC"/>
</dbReference>
<dbReference type="Gene3D" id="3.40.50.620">
    <property type="entry name" value="HUPs"/>
    <property type="match status" value="1"/>
</dbReference>
<dbReference type="InterPro" id="IPR015813">
    <property type="entry name" value="Pyrv/PenolPyrv_kinase-like_dom"/>
</dbReference>
<reference evidence="6" key="1">
    <citation type="submission" date="2019-04" db="EMBL/GenBank/DDBJ databases">
        <title>Whole genome sequencing of oral phylogroup 2 treponemes.</title>
        <authorList>
            <person name="Chan Y."/>
            <person name="Zeng H.H."/>
            <person name="Yu X.L."/>
            <person name="Leung W.K."/>
            <person name="Watt R.M."/>
        </authorList>
    </citation>
    <scope>NUCLEOTIDE SEQUENCE</scope>
    <source>
        <strain evidence="6">OMZ 847</strain>
    </source>
</reference>
<evidence type="ECO:0000313" key="7">
    <source>
        <dbReference type="Proteomes" id="UP001059401"/>
    </source>
</evidence>
<dbReference type="NCBIfam" id="TIGR02320">
    <property type="entry name" value="PEP_mutase"/>
    <property type="match status" value="1"/>
</dbReference>
<dbReference type="InterPro" id="IPR004821">
    <property type="entry name" value="Cyt_trans-like"/>
</dbReference>
<evidence type="ECO:0000259" key="5">
    <source>
        <dbReference type="Pfam" id="PF01467"/>
    </source>
</evidence>
<dbReference type="EMBL" id="CP038802">
    <property type="protein sequence ID" value="UTY28282.1"/>
    <property type="molecule type" value="Genomic_DNA"/>
</dbReference>
<proteinExistence type="predicted"/>
<keyword evidence="3 6" id="KW-0413">Isomerase</keyword>
<dbReference type="InterPro" id="IPR050385">
    <property type="entry name" value="Archaeal_FAD_synthase"/>
</dbReference>
<dbReference type="InterPro" id="IPR039556">
    <property type="entry name" value="ICL/PEPM"/>
</dbReference>
<gene>
    <name evidence="6" type="primary">aepX</name>
    <name evidence="6" type="ORF">E4N76_04295</name>
</gene>
<dbReference type="EC" id="5.4.2.9" evidence="4"/>
<evidence type="ECO:0000256" key="4">
    <source>
        <dbReference type="ARBA" id="ARBA00024063"/>
    </source>
</evidence>